<dbReference type="Gene3D" id="3.30.9.10">
    <property type="entry name" value="D-Amino Acid Oxidase, subunit A, domain 2"/>
    <property type="match status" value="1"/>
</dbReference>
<dbReference type="Pfam" id="PF01266">
    <property type="entry name" value="DAO"/>
    <property type="match status" value="1"/>
</dbReference>
<dbReference type="PANTHER" id="PTHR11985:SF15">
    <property type="entry name" value="GLYCEROL-3-PHOSPHATE DEHYDROGENASE, MITOCHONDRIAL"/>
    <property type="match status" value="1"/>
</dbReference>
<dbReference type="InterPro" id="IPR036188">
    <property type="entry name" value="FAD/NAD-bd_sf"/>
</dbReference>
<keyword evidence="5" id="KW-0560">Oxidoreductase</keyword>
<dbReference type="Gene3D" id="3.50.50.60">
    <property type="entry name" value="FAD/NAD(P)-binding domain"/>
    <property type="match status" value="1"/>
</dbReference>
<evidence type="ECO:0000256" key="5">
    <source>
        <dbReference type="ARBA" id="ARBA00023002"/>
    </source>
</evidence>
<dbReference type="GO" id="GO:0046168">
    <property type="term" value="P:glycerol-3-phosphate catabolic process"/>
    <property type="evidence" value="ECO:0007669"/>
    <property type="project" value="TreeGrafter"/>
</dbReference>
<sequence>MDKVGMSSYDIAIIGGGISGVGIAQYAAAAGYSTLLIEKGEIGGQTSANSSKLIHGGLRYLESGQVNLVRKSLQERRHLLDFAPSLVKPVPFYIPVYQDSQRNPWTIRAGLSLYALLSEFDPLGRFVSIPAVHWHRFNGLKLQGLKAVFQYWDAQTDDKLLTQSVARSAEALGAHVYAEAEFLQLNHLNEQIELSFRHRGEVQQIEAKLVINAAGPWVNEVIAKVTPPLAGAKIDWVQGAHLLLDLPAPDGILYLESCFDKRVIFVMPWYGKMLIGTTETELTSLDTPPQVTESEINYLLGIYRHYFPLSPSIDELKTKIVQTFCGVRVLPKQASSAFERTRDTLMQTSISHPRLLSLYGGKLTTFRSTSAEVLEWVEQKLGKRTPIANVDSLRLS</sequence>
<evidence type="ECO:0000259" key="6">
    <source>
        <dbReference type="Pfam" id="PF01266"/>
    </source>
</evidence>
<dbReference type="InterPro" id="IPR000447">
    <property type="entry name" value="G3P_DH_FAD-dep"/>
</dbReference>
<keyword evidence="3" id="KW-0285">Flavoprotein</keyword>
<evidence type="ECO:0000256" key="2">
    <source>
        <dbReference type="ARBA" id="ARBA00007330"/>
    </source>
</evidence>
<name>Q0HRR4_SHESR</name>
<dbReference type="PRINTS" id="PR01001">
    <property type="entry name" value="FADG3PDH"/>
</dbReference>
<dbReference type="HOGENOM" id="CLU_015740_5_0_6"/>
<protein>
    <submittedName>
        <fullName evidence="7">FAD dependent oxidoreductase</fullName>
    </submittedName>
</protein>
<gene>
    <name evidence="7" type="ordered locus">Shewmr7_3207</name>
</gene>
<dbReference type="AlphaFoldDB" id="Q0HRR4"/>
<proteinExistence type="inferred from homology"/>
<accession>Q0HRR4</accession>
<dbReference type="InterPro" id="IPR006076">
    <property type="entry name" value="FAD-dep_OxRdtase"/>
</dbReference>
<evidence type="ECO:0000256" key="1">
    <source>
        <dbReference type="ARBA" id="ARBA00001974"/>
    </source>
</evidence>
<dbReference type="GO" id="GO:0004368">
    <property type="term" value="F:glycerol-3-phosphate dehydrogenase (quinone) activity"/>
    <property type="evidence" value="ECO:0007669"/>
    <property type="project" value="InterPro"/>
</dbReference>
<keyword evidence="4" id="KW-0274">FAD</keyword>
<organism evidence="7">
    <name type="scientific">Shewanella sp. (strain MR-7)</name>
    <dbReference type="NCBI Taxonomy" id="60481"/>
    <lineage>
        <taxon>Bacteria</taxon>
        <taxon>Pseudomonadati</taxon>
        <taxon>Pseudomonadota</taxon>
        <taxon>Gammaproteobacteria</taxon>
        <taxon>Alteromonadales</taxon>
        <taxon>Shewanellaceae</taxon>
        <taxon>Shewanella</taxon>
    </lineage>
</organism>
<feature type="domain" description="FAD dependent oxidoreductase" evidence="6">
    <location>
        <begin position="10"/>
        <end position="365"/>
    </location>
</feature>
<reference evidence="7" key="1">
    <citation type="submission" date="2006-08" db="EMBL/GenBank/DDBJ databases">
        <title>Complete sequence of Chromosome1 of Shewanella sp. MR-7.</title>
        <authorList>
            <consortium name="US DOE Joint Genome Institute"/>
            <person name="Copeland A."/>
            <person name="Lucas S."/>
            <person name="Lapidus A."/>
            <person name="Barry K."/>
            <person name="Detter J.C."/>
            <person name="Glavina del Rio T."/>
            <person name="Hammon N."/>
            <person name="Israni S."/>
            <person name="Dalin E."/>
            <person name="Tice H."/>
            <person name="Pitluck S."/>
            <person name="Kiss H."/>
            <person name="Brettin T."/>
            <person name="Bruce D."/>
            <person name="Han C."/>
            <person name="Tapia R."/>
            <person name="Gilna P."/>
            <person name="Schmutz J."/>
            <person name="Larimer F."/>
            <person name="Land M."/>
            <person name="Hauser L."/>
            <person name="Kyrpides N."/>
            <person name="Mikhailova N."/>
            <person name="Nealson K."/>
            <person name="Konstantinidis K."/>
            <person name="Klappenbach J."/>
            <person name="Tiedje J."/>
            <person name="Richardson P."/>
        </authorList>
    </citation>
    <scope>NUCLEOTIDE SEQUENCE</scope>
    <source>
        <strain evidence="7">MR-7</strain>
    </source>
</reference>
<comment type="similarity">
    <text evidence="2">Belongs to the FAD-dependent glycerol-3-phosphate dehydrogenase family.</text>
</comment>
<dbReference type="KEGG" id="shm:Shewmr7_3207"/>
<evidence type="ECO:0000256" key="3">
    <source>
        <dbReference type="ARBA" id="ARBA00022630"/>
    </source>
</evidence>
<dbReference type="PANTHER" id="PTHR11985">
    <property type="entry name" value="GLYCEROL-3-PHOSPHATE DEHYDROGENASE"/>
    <property type="match status" value="1"/>
</dbReference>
<dbReference type="EMBL" id="CP000444">
    <property type="protein sequence ID" value="ABI44191.1"/>
    <property type="molecule type" value="Genomic_DNA"/>
</dbReference>
<dbReference type="SUPFAM" id="SSF54373">
    <property type="entry name" value="FAD-linked reductases, C-terminal domain"/>
    <property type="match status" value="1"/>
</dbReference>
<dbReference type="SUPFAM" id="SSF51905">
    <property type="entry name" value="FAD/NAD(P)-binding domain"/>
    <property type="match status" value="1"/>
</dbReference>
<comment type="cofactor">
    <cofactor evidence="1">
        <name>FAD</name>
        <dbReference type="ChEBI" id="CHEBI:57692"/>
    </cofactor>
</comment>
<evidence type="ECO:0000313" key="7">
    <source>
        <dbReference type="EMBL" id="ABI44191.1"/>
    </source>
</evidence>
<evidence type="ECO:0000256" key="4">
    <source>
        <dbReference type="ARBA" id="ARBA00022827"/>
    </source>
</evidence>